<keyword evidence="4" id="KW-0378">Hydrolase</keyword>
<keyword evidence="7" id="KW-1185">Reference proteome</keyword>
<evidence type="ECO:0000256" key="3">
    <source>
        <dbReference type="ARBA" id="ARBA00012171"/>
    </source>
</evidence>
<comment type="caution">
    <text evidence="6">The sequence shown here is derived from an EMBL/GenBank/DDBJ whole genome shotgun (WGS) entry which is preliminary data.</text>
</comment>
<evidence type="ECO:0000256" key="4">
    <source>
        <dbReference type="ARBA" id="ARBA00022801"/>
    </source>
</evidence>
<organism evidence="6 7">
    <name type="scientific">Paradesertivirga mongoliensis</name>
    <dbReference type="NCBI Taxonomy" id="2100740"/>
    <lineage>
        <taxon>Bacteria</taxon>
        <taxon>Pseudomonadati</taxon>
        <taxon>Bacteroidota</taxon>
        <taxon>Sphingobacteriia</taxon>
        <taxon>Sphingobacteriales</taxon>
        <taxon>Sphingobacteriaceae</taxon>
        <taxon>Paradesertivirga</taxon>
    </lineage>
</organism>
<dbReference type="EMBL" id="JBHUHZ010000001">
    <property type="protein sequence ID" value="MFD2162967.1"/>
    <property type="molecule type" value="Genomic_DNA"/>
</dbReference>
<dbReference type="PANTHER" id="PTHR47271:SF2">
    <property type="entry name" value="ARGININE DEIMINASE"/>
    <property type="match status" value="1"/>
</dbReference>
<sequence length="480" mass="54170">MEKRNLKIQVGSEIGTLRSLVIHSPDSGIGRVAPTKAQDWLFEDIVHLDTVRRKEYDLYVKLLMYFLDSENIKGKLNEIDAPENKRQYFKPGKSGFHSSSKVIEFEELLAQILEQKNIKESLTAAVCAIEGCSYHLQQELLKTSPVDLARTFVSGSHLDGDMIFPPIPNLIFTRDIGIAINSHILLNKPAKTARSRETLLARYIFFTHQIFENYRNNILEIPDTIKYFMRPGEEHGERTTIEGGDVMVVSPKHVLIGVSERTSASGASESIKLLFTNDVVDKVTVVKIPPKRDFMHIDTVFTQVDKSTWVVLGSISSQQFNKGSEAVDYLSEKRNKEKPEIVQFERGKITEPKTFNCIEALLEDISKNDLGCTLPVRFIYSGNNMFPFDVREQWTDSCNLLALKEGVVIGYDRNDKTVEAFKDNGFDVILAADLIEKLESGELSAEAMENTLILMPSAELSRARGGFHCMSMPLLREPLT</sequence>
<dbReference type="Gene3D" id="1.10.3930.10">
    <property type="entry name" value="Arginine deiminase"/>
    <property type="match status" value="1"/>
</dbReference>
<evidence type="ECO:0000313" key="7">
    <source>
        <dbReference type="Proteomes" id="UP001597387"/>
    </source>
</evidence>
<dbReference type="RefSeq" id="WP_255902559.1">
    <property type="nucleotide sequence ID" value="NZ_JAFMZO010000003.1"/>
</dbReference>
<dbReference type="Pfam" id="PF02274">
    <property type="entry name" value="ADI"/>
    <property type="match status" value="1"/>
</dbReference>
<evidence type="ECO:0000256" key="5">
    <source>
        <dbReference type="ARBA" id="ARBA00049429"/>
    </source>
</evidence>
<evidence type="ECO:0000313" key="6">
    <source>
        <dbReference type="EMBL" id="MFD2162967.1"/>
    </source>
</evidence>
<comment type="similarity">
    <text evidence="2">Belongs to the arginine deiminase family.</text>
</comment>
<dbReference type="Proteomes" id="UP001597387">
    <property type="component" value="Unassembled WGS sequence"/>
</dbReference>
<proteinExistence type="inferred from homology"/>
<evidence type="ECO:0000256" key="1">
    <source>
        <dbReference type="ARBA" id="ARBA00005213"/>
    </source>
</evidence>
<protein>
    <recommendedName>
        <fullName evidence="3">arginine deiminase</fullName>
        <ecNumber evidence="3">3.5.3.6</ecNumber>
    </recommendedName>
</protein>
<dbReference type="PANTHER" id="PTHR47271">
    <property type="entry name" value="ARGININE DEIMINASE"/>
    <property type="match status" value="1"/>
</dbReference>
<comment type="pathway">
    <text evidence="1">Amino-acid degradation; L-arginine degradation via ADI pathway; carbamoyl phosphate from L-arginine: step 1/2.</text>
</comment>
<name>A0ABW4ZNA3_9SPHI</name>
<dbReference type="PRINTS" id="PR01466">
    <property type="entry name" value="ARGDEIMINASE"/>
</dbReference>
<dbReference type="SUPFAM" id="SSF55909">
    <property type="entry name" value="Pentein"/>
    <property type="match status" value="1"/>
</dbReference>
<accession>A0ABW4ZNA3</accession>
<dbReference type="InterPro" id="IPR003876">
    <property type="entry name" value="Arg_deiminase"/>
</dbReference>
<reference evidence="7" key="1">
    <citation type="journal article" date="2019" name="Int. J. Syst. Evol. Microbiol.">
        <title>The Global Catalogue of Microorganisms (GCM) 10K type strain sequencing project: providing services to taxonomists for standard genome sequencing and annotation.</title>
        <authorList>
            <consortium name="The Broad Institute Genomics Platform"/>
            <consortium name="The Broad Institute Genome Sequencing Center for Infectious Disease"/>
            <person name="Wu L."/>
            <person name="Ma J."/>
        </authorList>
    </citation>
    <scope>NUCLEOTIDE SEQUENCE [LARGE SCALE GENOMIC DNA]</scope>
    <source>
        <strain evidence="7">KCTC 42217</strain>
    </source>
</reference>
<gene>
    <name evidence="6" type="ORF">ACFSJU_11235</name>
</gene>
<comment type="catalytic activity">
    <reaction evidence="5">
        <text>L-arginine + H2O = L-citrulline + NH4(+)</text>
        <dbReference type="Rhea" id="RHEA:19597"/>
        <dbReference type="ChEBI" id="CHEBI:15377"/>
        <dbReference type="ChEBI" id="CHEBI:28938"/>
        <dbReference type="ChEBI" id="CHEBI:32682"/>
        <dbReference type="ChEBI" id="CHEBI:57743"/>
        <dbReference type="EC" id="3.5.3.6"/>
    </reaction>
</comment>
<evidence type="ECO:0000256" key="2">
    <source>
        <dbReference type="ARBA" id="ARBA00010206"/>
    </source>
</evidence>
<dbReference type="EC" id="3.5.3.6" evidence="3"/>
<dbReference type="Gene3D" id="3.75.10.10">
    <property type="entry name" value="L-arginine/glycine Amidinotransferase, Chain A"/>
    <property type="match status" value="2"/>
</dbReference>